<evidence type="ECO:0000313" key="3">
    <source>
        <dbReference type="Proteomes" id="UP000053411"/>
    </source>
</evidence>
<evidence type="ECO:0000313" key="2">
    <source>
        <dbReference type="EMBL" id="KIX93806.1"/>
    </source>
</evidence>
<dbReference type="GeneID" id="27716177"/>
<feature type="region of interest" description="Disordered" evidence="1">
    <location>
        <begin position="58"/>
        <end position="78"/>
    </location>
</feature>
<feature type="compositionally biased region" description="Low complexity" evidence="1">
    <location>
        <begin position="133"/>
        <end position="151"/>
    </location>
</feature>
<gene>
    <name evidence="2" type="ORF">Z520_10431</name>
</gene>
<reference evidence="2 3" key="1">
    <citation type="submission" date="2015-01" db="EMBL/GenBank/DDBJ databases">
        <title>The Genome Sequence of Fonsecaea multimorphosa CBS 102226.</title>
        <authorList>
            <consortium name="The Broad Institute Genomics Platform"/>
            <person name="Cuomo C."/>
            <person name="de Hoog S."/>
            <person name="Gorbushina A."/>
            <person name="Stielow B."/>
            <person name="Teixiera M."/>
            <person name="Abouelleil A."/>
            <person name="Chapman S.B."/>
            <person name="Priest M."/>
            <person name="Young S.K."/>
            <person name="Wortman J."/>
            <person name="Nusbaum C."/>
            <person name="Birren B."/>
        </authorList>
    </citation>
    <scope>NUCLEOTIDE SEQUENCE [LARGE SCALE GENOMIC DNA]</scope>
    <source>
        <strain evidence="2 3">CBS 102226</strain>
    </source>
</reference>
<name>A0A0D2I9F5_9EURO</name>
<feature type="region of interest" description="Disordered" evidence="1">
    <location>
        <begin position="124"/>
        <end position="179"/>
    </location>
</feature>
<proteinExistence type="predicted"/>
<dbReference type="EMBL" id="KN848091">
    <property type="protein sequence ID" value="KIX93806.1"/>
    <property type="molecule type" value="Genomic_DNA"/>
</dbReference>
<sequence>MDYSPFSHSPPCRLRATVVQNIHHFYESLVTSAGCPASQHDALERLEGVSPPAVATHIPALPSQPNRAHNTNSSHDDDESLKLFDELIDPDSFSDASCTASRGTSEIAYRCNEPGLAIVFHDKSTSPSQMDATTTPSPSMSGSGSRKSPLSELPVQQPNESDRDSRILSMPSSESPEPVVDVASSLSLYEPIRAEGNRLVLPTASLTAPAALQCPHCGEYYGSDSPQAQRFR</sequence>
<protein>
    <submittedName>
        <fullName evidence="2">Uncharacterized protein</fullName>
    </submittedName>
</protein>
<evidence type="ECO:0000256" key="1">
    <source>
        <dbReference type="SAM" id="MobiDB-lite"/>
    </source>
</evidence>
<keyword evidence="3" id="KW-1185">Reference proteome</keyword>
<dbReference type="VEuPathDB" id="FungiDB:Z520_10431"/>
<feature type="compositionally biased region" description="Low complexity" evidence="1">
    <location>
        <begin position="169"/>
        <end position="179"/>
    </location>
</feature>
<dbReference type="RefSeq" id="XP_016627929.1">
    <property type="nucleotide sequence ID" value="XM_016780923.1"/>
</dbReference>
<feature type="compositionally biased region" description="Polar residues" evidence="1">
    <location>
        <begin position="63"/>
        <end position="73"/>
    </location>
</feature>
<dbReference type="AlphaFoldDB" id="A0A0D2I9F5"/>
<dbReference type="Proteomes" id="UP000053411">
    <property type="component" value="Unassembled WGS sequence"/>
</dbReference>
<accession>A0A0D2I9F5</accession>
<organism evidence="2 3">
    <name type="scientific">Fonsecaea multimorphosa CBS 102226</name>
    <dbReference type="NCBI Taxonomy" id="1442371"/>
    <lineage>
        <taxon>Eukaryota</taxon>
        <taxon>Fungi</taxon>
        <taxon>Dikarya</taxon>
        <taxon>Ascomycota</taxon>
        <taxon>Pezizomycotina</taxon>
        <taxon>Eurotiomycetes</taxon>
        <taxon>Chaetothyriomycetidae</taxon>
        <taxon>Chaetothyriales</taxon>
        <taxon>Herpotrichiellaceae</taxon>
        <taxon>Fonsecaea</taxon>
    </lineage>
</organism>